<keyword evidence="2" id="KW-1185">Reference proteome</keyword>
<dbReference type="Proteomes" id="UP000271098">
    <property type="component" value="Unassembled WGS sequence"/>
</dbReference>
<reference evidence="3" key="1">
    <citation type="submission" date="2016-06" db="UniProtKB">
        <authorList>
            <consortium name="WormBaseParasite"/>
        </authorList>
    </citation>
    <scope>IDENTIFICATION</scope>
</reference>
<evidence type="ECO:0000313" key="3">
    <source>
        <dbReference type="WBParaSite" id="GPUH_0000272701-mRNA-1"/>
    </source>
</evidence>
<dbReference type="InterPro" id="IPR028082">
    <property type="entry name" value="Peripla_BP_I"/>
</dbReference>
<evidence type="ECO:0000313" key="2">
    <source>
        <dbReference type="Proteomes" id="UP000271098"/>
    </source>
</evidence>
<accession>A0A183D1Y1</accession>
<organism evidence="3">
    <name type="scientific">Gongylonema pulchrum</name>
    <dbReference type="NCBI Taxonomy" id="637853"/>
    <lineage>
        <taxon>Eukaryota</taxon>
        <taxon>Metazoa</taxon>
        <taxon>Ecdysozoa</taxon>
        <taxon>Nematoda</taxon>
        <taxon>Chromadorea</taxon>
        <taxon>Rhabditida</taxon>
        <taxon>Spirurina</taxon>
        <taxon>Spiruromorpha</taxon>
        <taxon>Spiruroidea</taxon>
        <taxon>Gongylonematidae</taxon>
        <taxon>Gongylonema</taxon>
    </lineage>
</organism>
<dbReference type="WBParaSite" id="GPUH_0000272701-mRNA-1">
    <property type="protein sequence ID" value="GPUH_0000272701-mRNA-1"/>
    <property type="gene ID" value="GPUH_0000272701"/>
</dbReference>
<name>A0A183D1Y1_9BILA</name>
<dbReference type="OrthoDB" id="1890790at2759"/>
<dbReference type="AlphaFoldDB" id="A0A183D1Y1"/>
<dbReference type="SUPFAM" id="SSF53822">
    <property type="entry name" value="Periplasmic binding protein-like I"/>
    <property type="match status" value="1"/>
</dbReference>
<dbReference type="EMBL" id="UYRT01004272">
    <property type="protein sequence ID" value="VDK36051.1"/>
    <property type="molecule type" value="Genomic_DNA"/>
</dbReference>
<evidence type="ECO:0000313" key="1">
    <source>
        <dbReference type="EMBL" id="VDK36051.1"/>
    </source>
</evidence>
<gene>
    <name evidence="1" type="ORF">GPUH_LOCUS2722</name>
</gene>
<sequence>MEVLVLIMFRMSSWLPCGTPRMIERTSAGRLKLRLGHIGAFGELPNEDKMLNVSLEDLHETGVIGKDLDIEIISIPGCGESFQGVAVAAEMYYKQQMRAFIGPYCPSGLIFQISLLNWKSSEHRSLF</sequence>
<reference evidence="1 2" key="2">
    <citation type="submission" date="2018-11" db="EMBL/GenBank/DDBJ databases">
        <authorList>
            <consortium name="Pathogen Informatics"/>
        </authorList>
    </citation>
    <scope>NUCLEOTIDE SEQUENCE [LARGE SCALE GENOMIC DNA]</scope>
</reference>
<protein>
    <submittedName>
        <fullName evidence="3">ANF_receptor domain-containing protein</fullName>
    </submittedName>
</protein>
<proteinExistence type="predicted"/>